<dbReference type="AlphaFoldDB" id="A0A0W0WEA9"/>
<dbReference type="GO" id="GO:0004527">
    <property type="term" value="F:exonuclease activity"/>
    <property type="evidence" value="ECO:0007669"/>
    <property type="project" value="UniProtKB-KW"/>
</dbReference>
<protein>
    <submittedName>
        <fullName evidence="2">3'-5' exonuclease</fullName>
    </submittedName>
</protein>
<dbReference type="Gene3D" id="3.30.420.10">
    <property type="entry name" value="Ribonuclease H-like superfamily/Ribonuclease H"/>
    <property type="match status" value="1"/>
</dbReference>
<accession>A0A0W0WEA9</accession>
<comment type="caution">
    <text evidence="2">The sequence shown here is derived from an EMBL/GenBank/DDBJ whole genome shotgun (WGS) entry which is preliminary data.</text>
</comment>
<dbReference type="Pfam" id="PF10108">
    <property type="entry name" value="DNA_pol_B_exo2"/>
    <property type="match status" value="1"/>
</dbReference>
<reference evidence="2 3" key="1">
    <citation type="submission" date="2015-11" db="EMBL/GenBank/DDBJ databases">
        <title>Genomic analysis of 38 Legionella species identifies large and diverse effector repertoires.</title>
        <authorList>
            <person name="Burstein D."/>
            <person name="Amaro F."/>
            <person name="Zusman T."/>
            <person name="Lifshitz Z."/>
            <person name="Cohen O."/>
            <person name="Gilbert J.A."/>
            <person name="Pupko T."/>
            <person name="Shuman H.A."/>
            <person name="Segal G."/>
        </authorList>
    </citation>
    <scope>NUCLEOTIDE SEQUENCE [LARGE SCALE GENOMIC DNA]</scope>
    <source>
        <strain evidence="2 3">PX-1-G2-E2</strain>
    </source>
</reference>
<dbReference type="InterPro" id="IPR019288">
    <property type="entry name" value="3'-5'_exonuclease_PolB-like"/>
</dbReference>
<keyword evidence="2" id="KW-0378">Hydrolase</keyword>
<keyword evidence="2" id="KW-0269">Exonuclease</keyword>
<dbReference type="STRING" id="466.Lmac_0509"/>
<dbReference type="SUPFAM" id="SSF53098">
    <property type="entry name" value="Ribonuclease H-like"/>
    <property type="match status" value="1"/>
</dbReference>
<name>A0A0W0WEA9_9GAMM</name>
<evidence type="ECO:0000313" key="2">
    <source>
        <dbReference type="EMBL" id="KTD30693.1"/>
    </source>
</evidence>
<organism evidence="2 3">
    <name type="scientific">Legionella maceachernii</name>
    <dbReference type="NCBI Taxonomy" id="466"/>
    <lineage>
        <taxon>Bacteria</taxon>
        <taxon>Pseudomonadati</taxon>
        <taxon>Pseudomonadota</taxon>
        <taxon>Gammaproteobacteria</taxon>
        <taxon>Legionellales</taxon>
        <taxon>Legionellaceae</taxon>
        <taxon>Legionella</taxon>
    </lineage>
</organism>
<keyword evidence="2" id="KW-0540">Nuclease</keyword>
<evidence type="ECO:0000313" key="3">
    <source>
        <dbReference type="Proteomes" id="UP000054908"/>
    </source>
</evidence>
<sequence length="281" mass="32515">MITCIRIEGRFNFKMSILVFDIETIPDVEAGRRLYNLHSLSDEDTANALFALRRAKSGNDFLPHYLQKIVAISLVLSQGAHLKVWSLGDEHSDEKDLIQRFFSGIDKYAPTLVSWNGCGFDLPVLHYRALLHGVSASTYWETGENHQSFRWNNYLNRFHYRHLDLMDILAAYQNKAFAPLDEIASMLGFPGKMGMSGAKVWEQFRSGQLKSIRNYCETDVLNTYCVYLRFELMRGILTQENYQLSLQNLHHYLQSEVDKPHLQEFLAKMLTNQFPEMSTSN</sequence>
<dbReference type="GO" id="GO:0003676">
    <property type="term" value="F:nucleic acid binding"/>
    <property type="evidence" value="ECO:0007669"/>
    <property type="project" value="InterPro"/>
</dbReference>
<dbReference type="InterPro" id="IPR012337">
    <property type="entry name" value="RNaseH-like_sf"/>
</dbReference>
<dbReference type="EMBL" id="LNYL01000010">
    <property type="protein sequence ID" value="KTD30693.1"/>
    <property type="molecule type" value="Genomic_DNA"/>
</dbReference>
<gene>
    <name evidence="2" type="ORF">Lmac_0509</name>
</gene>
<proteinExistence type="predicted"/>
<dbReference type="PATRIC" id="fig|466.6.peg.539"/>
<dbReference type="CDD" id="cd05782">
    <property type="entry name" value="DNA_polB_like1_exo"/>
    <property type="match status" value="1"/>
</dbReference>
<dbReference type="InterPro" id="IPR036397">
    <property type="entry name" value="RNaseH_sf"/>
</dbReference>
<feature type="domain" description="Predicted 3'-5' exonuclease PolB-like" evidence="1">
    <location>
        <begin position="59"/>
        <end position="268"/>
    </location>
</feature>
<keyword evidence="3" id="KW-1185">Reference proteome</keyword>
<dbReference type="Proteomes" id="UP000054908">
    <property type="component" value="Unassembled WGS sequence"/>
</dbReference>
<evidence type="ECO:0000259" key="1">
    <source>
        <dbReference type="Pfam" id="PF10108"/>
    </source>
</evidence>